<proteinExistence type="inferred from homology"/>
<feature type="transmembrane region" description="Helical" evidence="6">
    <location>
        <begin position="109"/>
        <end position="132"/>
    </location>
</feature>
<keyword evidence="4 6" id="KW-1133">Transmembrane helix</keyword>
<evidence type="ECO:0000313" key="8">
    <source>
        <dbReference type="Proteomes" id="UP000320333"/>
    </source>
</evidence>
<organism evidence="7 8">
    <name type="scientific">Chytriomyces confervae</name>
    <dbReference type="NCBI Taxonomy" id="246404"/>
    <lineage>
        <taxon>Eukaryota</taxon>
        <taxon>Fungi</taxon>
        <taxon>Fungi incertae sedis</taxon>
        <taxon>Chytridiomycota</taxon>
        <taxon>Chytridiomycota incertae sedis</taxon>
        <taxon>Chytridiomycetes</taxon>
        <taxon>Chytridiales</taxon>
        <taxon>Chytriomycetaceae</taxon>
        <taxon>Chytriomyces</taxon>
    </lineage>
</organism>
<dbReference type="AlphaFoldDB" id="A0A507FFM3"/>
<dbReference type="GO" id="GO:0097020">
    <property type="term" value="F:COPII receptor activity"/>
    <property type="evidence" value="ECO:0007669"/>
    <property type="project" value="InterPro"/>
</dbReference>
<dbReference type="Proteomes" id="UP000320333">
    <property type="component" value="Unassembled WGS sequence"/>
</dbReference>
<gene>
    <name evidence="7" type="ORF">CcCBS67573_g03578</name>
</gene>
<feature type="transmembrane region" description="Helical" evidence="6">
    <location>
        <begin position="9"/>
        <end position="34"/>
    </location>
</feature>
<dbReference type="GO" id="GO:0006888">
    <property type="term" value="P:endoplasmic reticulum to Golgi vesicle-mediated transport"/>
    <property type="evidence" value="ECO:0007669"/>
    <property type="project" value="InterPro"/>
</dbReference>
<keyword evidence="5 6" id="KW-0472">Membrane</keyword>
<reference evidence="7 8" key="1">
    <citation type="journal article" date="2019" name="Sci. Rep.">
        <title>Comparative genomics of chytrid fungi reveal insights into the obligate biotrophic and pathogenic lifestyle of Synchytrium endobioticum.</title>
        <authorList>
            <person name="van de Vossenberg B.T.L.H."/>
            <person name="Warris S."/>
            <person name="Nguyen H.D.T."/>
            <person name="van Gent-Pelzer M.P.E."/>
            <person name="Joly D.L."/>
            <person name="van de Geest H.C."/>
            <person name="Bonants P.J.M."/>
            <person name="Smith D.S."/>
            <person name="Levesque C.A."/>
            <person name="van der Lee T.A.J."/>
        </authorList>
    </citation>
    <scope>NUCLEOTIDE SEQUENCE [LARGE SCALE GENOMIC DNA]</scope>
    <source>
        <strain evidence="7 8">CBS 675.73</strain>
    </source>
</reference>
<protein>
    <submittedName>
        <fullName evidence="7">Uncharacterized protein</fullName>
    </submittedName>
</protein>
<evidence type="ECO:0000256" key="3">
    <source>
        <dbReference type="ARBA" id="ARBA00022692"/>
    </source>
</evidence>
<evidence type="ECO:0000256" key="5">
    <source>
        <dbReference type="ARBA" id="ARBA00023136"/>
    </source>
</evidence>
<keyword evidence="8" id="KW-1185">Reference proteome</keyword>
<dbReference type="EMBL" id="QEAP01000092">
    <property type="protein sequence ID" value="TPX75151.1"/>
    <property type="molecule type" value="Genomic_DNA"/>
</dbReference>
<evidence type="ECO:0000256" key="6">
    <source>
        <dbReference type="SAM" id="Phobius"/>
    </source>
</evidence>
<dbReference type="GO" id="GO:0005789">
    <property type="term" value="C:endoplasmic reticulum membrane"/>
    <property type="evidence" value="ECO:0007669"/>
    <property type="project" value="TreeGrafter"/>
</dbReference>
<evidence type="ECO:0000256" key="1">
    <source>
        <dbReference type="ARBA" id="ARBA00004141"/>
    </source>
</evidence>
<comment type="similarity">
    <text evidence="2">Belongs to the SVP26 family.</text>
</comment>
<dbReference type="PANTHER" id="PTHR13144">
    <property type="entry name" value="TEX261 PROTEIN"/>
    <property type="match status" value="1"/>
</dbReference>
<evidence type="ECO:0000313" key="7">
    <source>
        <dbReference type="EMBL" id="TPX75151.1"/>
    </source>
</evidence>
<comment type="caution">
    <text evidence="7">The sequence shown here is derived from an EMBL/GenBank/DDBJ whole genome shotgun (WGS) entry which is preliminary data.</text>
</comment>
<feature type="transmembrane region" description="Helical" evidence="6">
    <location>
        <begin position="144"/>
        <end position="163"/>
    </location>
</feature>
<evidence type="ECO:0000256" key="4">
    <source>
        <dbReference type="ARBA" id="ARBA00022989"/>
    </source>
</evidence>
<name>A0A507FFM3_9FUNG</name>
<sequence>MSNLRFIHLLVYVGGALGFVFLVLSLASGLYYLAEVIEENTVIAKKVLKYTIYVSHTSYTYASINYQVALRLNDVTARPDCHWLPRDTRGPRRVFLAQNRNLNWMPPCLLATAAEFPQFLAVVDHFMWFFWFADSHHYHRFMDIAAFFGLMVWLVPFAFFISLSANENTLPAFDASSASSRGESKKKTNLVKGLMNLVLQKSDLLPVMSPSGSRKDYKQF</sequence>
<accession>A0A507FFM3</accession>
<dbReference type="GO" id="GO:0000139">
    <property type="term" value="C:Golgi membrane"/>
    <property type="evidence" value="ECO:0007669"/>
    <property type="project" value="TreeGrafter"/>
</dbReference>
<dbReference type="InterPro" id="IPR007277">
    <property type="entry name" value="Svp26/Tex261"/>
</dbReference>
<dbReference type="GO" id="GO:0030134">
    <property type="term" value="C:COPII-coated ER to Golgi transport vesicle"/>
    <property type="evidence" value="ECO:0007669"/>
    <property type="project" value="TreeGrafter"/>
</dbReference>
<keyword evidence="3 6" id="KW-0812">Transmembrane</keyword>
<dbReference type="PANTHER" id="PTHR13144:SF0">
    <property type="entry name" value="PROTEIN TEX261"/>
    <property type="match status" value="1"/>
</dbReference>
<dbReference type="OrthoDB" id="28257at2759"/>
<comment type="subcellular location">
    <subcellularLocation>
        <location evidence="1">Membrane</location>
        <topology evidence="1">Multi-pass membrane protein</topology>
    </subcellularLocation>
</comment>
<dbReference type="Pfam" id="PF04148">
    <property type="entry name" value="Erv26"/>
    <property type="match status" value="2"/>
</dbReference>
<evidence type="ECO:0000256" key="2">
    <source>
        <dbReference type="ARBA" id="ARBA00008096"/>
    </source>
</evidence>